<gene>
    <name evidence="7" type="ORF">GBAR_LOCUS13111</name>
</gene>
<dbReference type="Pfam" id="PF13378">
    <property type="entry name" value="MR_MLE_C"/>
    <property type="match status" value="1"/>
</dbReference>
<dbReference type="SFLD" id="SFLDG00180">
    <property type="entry name" value="muconate_cycloisomerase"/>
    <property type="match status" value="1"/>
</dbReference>
<feature type="domain" description="Mandelate racemase/muconate lactonizing enzyme C-terminal" evidence="6">
    <location>
        <begin position="142"/>
        <end position="234"/>
    </location>
</feature>
<comment type="cofactor">
    <cofactor evidence="1">
        <name>a divalent metal cation</name>
        <dbReference type="ChEBI" id="CHEBI:60240"/>
    </cofactor>
</comment>
<evidence type="ECO:0000256" key="1">
    <source>
        <dbReference type="ARBA" id="ARBA00001968"/>
    </source>
</evidence>
<dbReference type="AlphaFoldDB" id="A0AA35S4Z6"/>
<dbReference type="EMBL" id="CASHTH010001945">
    <property type="protein sequence ID" value="CAI8022291.1"/>
    <property type="molecule type" value="Genomic_DNA"/>
</dbReference>
<evidence type="ECO:0000259" key="6">
    <source>
        <dbReference type="SMART" id="SM00922"/>
    </source>
</evidence>
<dbReference type="SMART" id="SM00922">
    <property type="entry name" value="MR_MLE"/>
    <property type="match status" value="1"/>
</dbReference>
<dbReference type="InterPro" id="IPR010197">
    <property type="entry name" value="OSBS/NAAAR"/>
</dbReference>
<accession>A0AA35S4Z6</accession>
<keyword evidence="4" id="KW-0456">Lyase</keyword>
<dbReference type="GO" id="GO:0046872">
    <property type="term" value="F:metal ion binding"/>
    <property type="evidence" value="ECO:0007669"/>
    <property type="project" value="UniProtKB-KW"/>
</dbReference>
<dbReference type="SFLD" id="SFLDF00009">
    <property type="entry name" value="o-succinylbenzoate_synthase"/>
    <property type="match status" value="1"/>
</dbReference>
<dbReference type="GO" id="GO:0009234">
    <property type="term" value="P:menaquinone biosynthetic process"/>
    <property type="evidence" value="ECO:0007669"/>
    <property type="project" value="InterPro"/>
</dbReference>
<dbReference type="Proteomes" id="UP001174909">
    <property type="component" value="Unassembled WGS sequence"/>
</dbReference>
<dbReference type="SFLD" id="SFLDS00001">
    <property type="entry name" value="Enolase"/>
    <property type="match status" value="1"/>
</dbReference>
<dbReference type="InterPro" id="IPR013341">
    <property type="entry name" value="Mandelate_racemase_N_dom"/>
</dbReference>
<dbReference type="GO" id="GO:0043748">
    <property type="term" value="F:O-succinylbenzoate synthase activity"/>
    <property type="evidence" value="ECO:0007669"/>
    <property type="project" value="UniProtKB-EC"/>
</dbReference>
<evidence type="ECO:0000256" key="5">
    <source>
        <dbReference type="ARBA" id="ARBA00029491"/>
    </source>
</evidence>
<dbReference type="CDD" id="cd03317">
    <property type="entry name" value="NAAAR"/>
    <property type="match status" value="1"/>
</dbReference>
<evidence type="ECO:0000256" key="3">
    <source>
        <dbReference type="ARBA" id="ARBA00022842"/>
    </source>
</evidence>
<dbReference type="InterPro" id="IPR036849">
    <property type="entry name" value="Enolase-like_C_sf"/>
</dbReference>
<dbReference type="Gene3D" id="3.20.20.120">
    <property type="entry name" value="Enolase-like C-terminal domain"/>
    <property type="match status" value="1"/>
</dbReference>
<keyword evidence="8" id="KW-1185">Reference proteome</keyword>
<dbReference type="PANTHER" id="PTHR48073:SF5">
    <property type="entry name" value="O-SUCCINYLBENZOATE SYNTHASE"/>
    <property type="match status" value="1"/>
</dbReference>
<dbReference type="EC" id="4.2.1.113" evidence="5"/>
<dbReference type="PANTHER" id="PTHR48073">
    <property type="entry name" value="O-SUCCINYLBENZOATE SYNTHASE-RELATED"/>
    <property type="match status" value="1"/>
</dbReference>
<name>A0AA35S4Z6_GEOBA</name>
<comment type="caution">
    <text evidence="7">The sequence shown here is derived from an EMBL/GenBank/DDBJ whole genome shotgun (WGS) entry which is preliminary data.</text>
</comment>
<evidence type="ECO:0000313" key="7">
    <source>
        <dbReference type="EMBL" id="CAI8022291.1"/>
    </source>
</evidence>
<keyword evidence="3" id="KW-0460">Magnesium</keyword>
<evidence type="ECO:0000256" key="4">
    <source>
        <dbReference type="ARBA" id="ARBA00023239"/>
    </source>
</evidence>
<dbReference type="InterPro" id="IPR013342">
    <property type="entry name" value="Mandelate_racemase_C"/>
</dbReference>
<dbReference type="SUPFAM" id="SSF54826">
    <property type="entry name" value="Enolase N-terminal domain-like"/>
    <property type="match status" value="1"/>
</dbReference>
<dbReference type="InterPro" id="IPR029017">
    <property type="entry name" value="Enolase-like_N"/>
</dbReference>
<dbReference type="Pfam" id="PF02746">
    <property type="entry name" value="MR_MLE_N"/>
    <property type="match status" value="1"/>
</dbReference>
<dbReference type="NCBIfam" id="TIGR01928">
    <property type="entry name" value="menC_lowGC_arch"/>
    <property type="match status" value="1"/>
</dbReference>
<dbReference type="Gene3D" id="3.30.390.10">
    <property type="entry name" value="Enolase-like, N-terminal domain"/>
    <property type="match status" value="1"/>
</dbReference>
<dbReference type="GO" id="GO:0016854">
    <property type="term" value="F:racemase and epimerase activity"/>
    <property type="evidence" value="ECO:0007669"/>
    <property type="project" value="UniProtKB-ARBA"/>
</dbReference>
<sequence>MKIEQLTIRELRLDLKYPFETSFARVTAQQFLLLEARVDGVSGHSECVADSEPGYSYETVRTADHVIRDFLWPLAAASDYAHPDEVAPSFARVRGHNMAKAAIEMAVWDAFARLKGKPLAGVLGGTRSRTVSGVSIGIQDTVEQLIEKIGLELSRGYRRIKIKIKPGWDLEVVKRVRERYPDIPLMVDANSAYTLEDEPLFRDLDRFGLMMIEQPLAHDDIRDHAILQRKISTPICLDESVHSVADARLAIEMGACRIINIKAGRVGGLSSARDIAALAESHGMPVWCGGMLESGVGRAHNIHLSSLSGFSMPGDVAASERYFTEEIIEPPVTVDPDGSLPIPEGEGIGFALREDVIRRHTLCETTLSH</sequence>
<evidence type="ECO:0000313" key="8">
    <source>
        <dbReference type="Proteomes" id="UP001174909"/>
    </source>
</evidence>
<organism evidence="7 8">
    <name type="scientific">Geodia barretti</name>
    <name type="common">Barrett's horny sponge</name>
    <dbReference type="NCBI Taxonomy" id="519541"/>
    <lineage>
        <taxon>Eukaryota</taxon>
        <taxon>Metazoa</taxon>
        <taxon>Porifera</taxon>
        <taxon>Demospongiae</taxon>
        <taxon>Heteroscleromorpha</taxon>
        <taxon>Tetractinellida</taxon>
        <taxon>Astrophorina</taxon>
        <taxon>Geodiidae</taxon>
        <taxon>Geodia</taxon>
    </lineage>
</organism>
<protein>
    <recommendedName>
        <fullName evidence="5">o-succinylbenzoate synthase</fullName>
        <ecNumber evidence="5">4.2.1.113</ecNumber>
    </recommendedName>
</protein>
<evidence type="ECO:0000256" key="2">
    <source>
        <dbReference type="ARBA" id="ARBA00022723"/>
    </source>
</evidence>
<proteinExistence type="predicted"/>
<dbReference type="InterPro" id="IPR029065">
    <property type="entry name" value="Enolase_C-like"/>
</dbReference>
<keyword evidence="2" id="KW-0479">Metal-binding</keyword>
<reference evidence="7" key="1">
    <citation type="submission" date="2023-03" db="EMBL/GenBank/DDBJ databases">
        <authorList>
            <person name="Steffen K."/>
            <person name="Cardenas P."/>
        </authorList>
    </citation>
    <scope>NUCLEOTIDE SEQUENCE</scope>
</reference>
<dbReference type="SUPFAM" id="SSF51604">
    <property type="entry name" value="Enolase C-terminal domain-like"/>
    <property type="match status" value="1"/>
</dbReference>